<dbReference type="InterPro" id="IPR001523">
    <property type="entry name" value="Paired_dom"/>
</dbReference>
<evidence type="ECO:0000256" key="7">
    <source>
        <dbReference type="ARBA" id="ARBA00023242"/>
    </source>
</evidence>
<dbReference type="AlphaFoldDB" id="G7Y2T0"/>
<evidence type="ECO:0000259" key="9">
    <source>
        <dbReference type="PROSITE" id="PS51057"/>
    </source>
</evidence>
<evidence type="ECO:0000256" key="2">
    <source>
        <dbReference type="ARBA" id="ARBA00022473"/>
    </source>
</evidence>
<keyword evidence="3" id="KW-0563">Paired box</keyword>
<dbReference type="GO" id="GO:0000978">
    <property type="term" value="F:RNA polymerase II cis-regulatory region sequence-specific DNA binding"/>
    <property type="evidence" value="ECO:0007669"/>
    <property type="project" value="TreeGrafter"/>
</dbReference>
<dbReference type="FunFam" id="1.10.10.10:FF:000003">
    <property type="entry name" value="Paired box protein Pax-6"/>
    <property type="match status" value="1"/>
</dbReference>
<keyword evidence="2" id="KW-0217">Developmental protein</keyword>
<feature type="region of interest" description="Disordered" evidence="8">
    <location>
        <begin position="1"/>
        <end position="43"/>
    </location>
</feature>
<evidence type="ECO:0000256" key="8">
    <source>
        <dbReference type="SAM" id="MobiDB-lite"/>
    </source>
</evidence>
<dbReference type="Pfam" id="PF00292">
    <property type="entry name" value="PAX"/>
    <property type="match status" value="1"/>
</dbReference>
<feature type="compositionally biased region" description="Polar residues" evidence="8">
    <location>
        <begin position="24"/>
        <end position="43"/>
    </location>
</feature>
<protein>
    <submittedName>
        <fullName evidence="10">Paired box protein Pax-8</fullName>
    </submittedName>
</protein>
<feature type="domain" description="Paired" evidence="9">
    <location>
        <begin position="244"/>
        <end position="370"/>
    </location>
</feature>
<reference evidence="10" key="1">
    <citation type="journal article" date="2011" name="Genome Biol.">
        <title>The draft genome of the carcinogenic human liver fluke Clonorchis sinensis.</title>
        <authorList>
            <person name="Wang X."/>
            <person name="Chen W."/>
            <person name="Huang Y."/>
            <person name="Sun J."/>
            <person name="Men J."/>
            <person name="Liu H."/>
            <person name="Luo F."/>
            <person name="Guo L."/>
            <person name="Lv X."/>
            <person name="Deng C."/>
            <person name="Zhou C."/>
            <person name="Fan Y."/>
            <person name="Li X."/>
            <person name="Huang L."/>
            <person name="Hu Y."/>
            <person name="Liang C."/>
            <person name="Hu X."/>
            <person name="Xu J."/>
            <person name="Yu X."/>
        </authorList>
    </citation>
    <scope>NUCLEOTIDE SEQUENCE [LARGE SCALE GENOMIC DNA]</scope>
    <source>
        <strain evidence="10">Henan</strain>
    </source>
</reference>
<gene>
    <name evidence="10" type="ORF">CLF_100153</name>
</gene>
<evidence type="ECO:0000256" key="1">
    <source>
        <dbReference type="ARBA" id="ARBA00004123"/>
    </source>
</evidence>
<dbReference type="Gene3D" id="1.10.10.10">
    <property type="entry name" value="Winged helix-like DNA-binding domain superfamily/Winged helix DNA-binding domain"/>
    <property type="match status" value="2"/>
</dbReference>
<dbReference type="PANTHER" id="PTHR45636">
    <property type="entry name" value="PAIRED BOX PROTEIN PAX-6-RELATED-RELATED"/>
    <property type="match status" value="1"/>
</dbReference>
<dbReference type="PROSITE" id="PS00034">
    <property type="entry name" value="PAIRED_1"/>
    <property type="match status" value="1"/>
</dbReference>
<dbReference type="InterPro" id="IPR043565">
    <property type="entry name" value="PAX_fam"/>
</dbReference>
<dbReference type="SMART" id="SM00351">
    <property type="entry name" value="PAX"/>
    <property type="match status" value="1"/>
</dbReference>
<keyword evidence="4" id="KW-0805">Transcription regulation</keyword>
<dbReference type="PANTHER" id="PTHR45636:SF52">
    <property type="entry name" value="PAIRED DOMAIN-CONTAINING PROTEIN"/>
    <property type="match status" value="1"/>
</dbReference>
<accession>G7Y2T0</accession>
<dbReference type="FunFam" id="1.10.10.10:FF:000013">
    <property type="entry name" value="Paired box 8 isoform 1"/>
    <property type="match status" value="1"/>
</dbReference>
<evidence type="ECO:0000256" key="5">
    <source>
        <dbReference type="ARBA" id="ARBA00023125"/>
    </source>
</evidence>
<feature type="compositionally biased region" description="Polar residues" evidence="8">
    <location>
        <begin position="486"/>
        <end position="507"/>
    </location>
</feature>
<evidence type="ECO:0000256" key="4">
    <source>
        <dbReference type="ARBA" id="ARBA00023015"/>
    </source>
</evidence>
<evidence type="ECO:0000313" key="10">
    <source>
        <dbReference type="EMBL" id="GAA47267.1"/>
    </source>
</evidence>
<keyword evidence="6" id="KW-0804">Transcription</keyword>
<feature type="region of interest" description="Disordered" evidence="8">
    <location>
        <begin position="374"/>
        <end position="426"/>
    </location>
</feature>
<keyword evidence="5" id="KW-0238">DNA-binding</keyword>
<feature type="compositionally biased region" description="Basic and acidic residues" evidence="8">
    <location>
        <begin position="1"/>
        <end position="11"/>
    </location>
</feature>
<feature type="region of interest" description="Disordered" evidence="8">
    <location>
        <begin position="443"/>
        <end position="471"/>
    </location>
</feature>
<dbReference type="CDD" id="cd00131">
    <property type="entry name" value="PAX"/>
    <property type="match status" value="1"/>
</dbReference>
<dbReference type="PROSITE" id="PS51057">
    <property type="entry name" value="PAIRED_2"/>
    <property type="match status" value="1"/>
</dbReference>
<dbReference type="GO" id="GO:0000981">
    <property type="term" value="F:DNA-binding transcription factor activity, RNA polymerase II-specific"/>
    <property type="evidence" value="ECO:0007669"/>
    <property type="project" value="TreeGrafter"/>
</dbReference>
<organism evidence="10 11">
    <name type="scientific">Clonorchis sinensis</name>
    <name type="common">Chinese liver fluke</name>
    <dbReference type="NCBI Taxonomy" id="79923"/>
    <lineage>
        <taxon>Eukaryota</taxon>
        <taxon>Metazoa</taxon>
        <taxon>Spiralia</taxon>
        <taxon>Lophotrochozoa</taxon>
        <taxon>Platyhelminthes</taxon>
        <taxon>Trematoda</taxon>
        <taxon>Digenea</taxon>
        <taxon>Opisthorchiida</taxon>
        <taxon>Opisthorchiata</taxon>
        <taxon>Opisthorchiidae</taxon>
        <taxon>Clonorchis</taxon>
    </lineage>
</organism>
<dbReference type="EMBL" id="DF142832">
    <property type="protein sequence ID" value="GAA47267.1"/>
    <property type="molecule type" value="Genomic_DNA"/>
</dbReference>
<dbReference type="InterPro" id="IPR036388">
    <property type="entry name" value="WH-like_DNA-bd_sf"/>
</dbReference>
<keyword evidence="7" id="KW-0539">Nucleus</keyword>
<keyword evidence="11" id="KW-1185">Reference proteome</keyword>
<dbReference type="Proteomes" id="UP000008909">
    <property type="component" value="Unassembled WGS sequence"/>
</dbReference>
<dbReference type="PRINTS" id="PR00027">
    <property type="entry name" value="PAIREDBOX"/>
</dbReference>
<dbReference type="InterPro" id="IPR043182">
    <property type="entry name" value="PAIRED_DNA-bd_dom"/>
</dbReference>
<dbReference type="GO" id="GO:0005634">
    <property type="term" value="C:nucleus"/>
    <property type="evidence" value="ECO:0007669"/>
    <property type="project" value="UniProtKB-SubCell"/>
</dbReference>
<evidence type="ECO:0000256" key="6">
    <source>
        <dbReference type="ARBA" id="ARBA00023163"/>
    </source>
</evidence>
<evidence type="ECO:0000256" key="3">
    <source>
        <dbReference type="ARBA" id="ARBA00022724"/>
    </source>
</evidence>
<reference key="2">
    <citation type="submission" date="2011-10" db="EMBL/GenBank/DDBJ databases">
        <title>The genome and transcriptome sequence of Clonorchis sinensis provide insights into the carcinogenic liver fluke.</title>
        <authorList>
            <person name="Wang X."/>
            <person name="Huang Y."/>
            <person name="Chen W."/>
            <person name="Liu H."/>
            <person name="Guo L."/>
            <person name="Chen Y."/>
            <person name="Luo F."/>
            <person name="Zhou W."/>
            <person name="Sun J."/>
            <person name="Mao Q."/>
            <person name="Liang P."/>
            <person name="Zhou C."/>
            <person name="Tian Y."/>
            <person name="Men J."/>
            <person name="Lv X."/>
            <person name="Huang L."/>
            <person name="Zhou J."/>
            <person name="Hu Y."/>
            <person name="Li R."/>
            <person name="Zhang F."/>
            <person name="Lei H."/>
            <person name="Li X."/>
            <person name="Hu X."/>
            <person name="Liang C."/>
            <person name="Xu J."/>
            <person name="Wu Z."/>
            <person name="Yu X."/>
        </authorList>
    </citation>
    <scope>NUCLEOTIDE SEQUENCE</scope>
    <source>
        <strain>Henan</strain>
    </source>
</reference>
<name>G7Y2T0_CLOSI</name>
<feature type="compositionally biased region" description="Polar residues" evidence="8">
    <location>
        <begin position="450"/>
        <end position="467"/>
    </location>
</feature>
<feature type="region of interest" description="Disordered" evidence="8">
    <location>
        <begin position="486"/>
        <end position="509"/>
    </location>
</feature>
<proteinExistence type="predicted"/>
<dbReference type="InterPro" id="IPR009057">
    <property type="entry name" value="Homeodomain-like_sf"/>
</dbReference>
<sequence length="1033" mass="111603">MVPGLEPHDNYTRTVQPGAAIPPATNNPTGTGNKCPSPPGTDTDNFYLSQTEYVSHTDVADRANHWNSDHTFSIPQSAGQHSVPSCQCAVVAAAAAATYARSCLYHGVAMAAANGSYVPSVNPDNHAFSLTSPPLYSSRTGGIYSPLSACVNDTKLRSKSACFSNPFPGSPTQMFSQPHTAACMFGLGSTTDPTAVPYQAHSYHATTPSVYAQAAVVAAAAAAQKHAQYFQGIYARNKLGKVKGHGGINQLGGVFVNGRPLPNQIRQQIVQLANQNVRPCDISRQLRVSHGCVSKILGRYYETGSIRPGVIGGSKPKVATPSVVDAICKYKEDSPTMFAWEIRDRLLKDHVCTPDNVPSVSSINRIVRNKDSQLSMTSEECQINGKSLKSASPRTISTSKKGNSTVTRGSSQPDSPHTPPSERSEISVITNCGPAPLCSTPRHQVIYPSANGNLHSPQPNSSNPSVKHSSRKISPFRALLGLHDSTPSITSSEQSAANSKYDPSTTPVAKHPAMLRTSESTDLTTKDFITSLAPMNSFDDFILRATSGFATHPASARSSHITSDIPGCIDQVMYGERPFVPETVETSIPESCYTHKFSDEASQQIFFGTSLDQSLTLEGENPRLTKLPTVPTLNDLTGYSNTASGADYSITGLLGLSMVANGCFKSNSEFNYSLAHPSPKSLPSNSTVQLGYGPLNVLGSAHNQSLADTTSHSYYASTNDLRLLTQLEEYKDMIRPRLDFKSETRTNSPGTNLLKRKFVDDLVVIEQNGRSVTDKKKMESSVQKFIAQSSPQHLHTELQRSIPNSPKGEETHLNKLTTTTTQIISHQQTSPRCQSVIPTRDAFNHLTSSETVYAKVDDAIGVDDQEVAAHTYSTDQYYNTALYVDLKNIHGAGNENPMFTRPIRANSSAYFAATVGTRFTETNGSSELPEYSQMSDAHTPPQIRQAVYSPTYTTLDGKQPKTFDYTSVPNTDQQQQQAQKWTGHSEIKCSLPSGVSSSIQDGAPEFPCSFLSPTMVTSSLDYGKLNAAYSVTV</sequence>
<comment type="subcellular location">
    <subcellularLocation>
        <location evidence="1">Nucleus</location>
    </subcellularLocation>
</comment>
<feature type="compositionally biased region" description="Polar residues" evidence="8">
    <location>
        <begin position="374"/>
        <end position="415"/>
    </location>
</feature>
<evidence type="ECO:0000313" key="11">
    <source>
        <dbReference type="Proteomes" id="UP000008909"/>
    </source>
</evidence>
<dbReference type="SUPFAM" id="SSF46689">
    <property type="entry name" value="Homeodomain-like"/>
    <property type="match status" value="1"/>
</dbReference>